<comment type="caution">
    <text evidence="3">The sequence shown here is derived from an EMBL/GenBank/DDBJ whole genome shotgun (WGS) entry which is preliminary data.</text>
</comment>
<keyword evidence="3" id="KW-0540">Nuclease</keyword>
<evidence type="ECO:0000256" key="1">
    <source>
        <dbReference type="SAM" id="Coils"/>
    </source>
</evidence>
<name>A0A6L3SRY8_9HYPH</name>
<gene>
    <name evidence="3" type="ORF">F6X53_28265</name>
</gene>
<dbReference type="AlphaFoldDB" id="A0A6L3SRY8"/>
<accession>A0A6L3SRY8</accession>
<dbReference type="InterPro" id="IPR003615">
    <property type="entry name" value="HNH_nuc"/>
</dbReference>
<keyword evidence="3" id="KW-0378">Hydrolase</keyword>
<organism evidence="3 4">
    <name type="scientific">Methylobacterium soli</name>
    <dbReference type="NCBI Taxonomy" id="553447"/>
    <lineage>
        <taxon>Bacteria</taxon>
        <taxon>Pseudomonadati</taxon>
        <taxon>Pseudomonadota</taxon>
        <taxon>Alphaproteobacteria</taxon>
        <taxon>Hyphomicrobiales</taxon>
        <taxon>Methylobacteriaceae</taxon>
        <taxon>Methylobacterium</taxon>
    </lineage>
</organism>
<dbReference type="Gene3D" id="1.10.30.50">
    <property type="match status" value="1"/>
</dbReference>
<sequence>MPFVTPEDVGTTPRGSLSAKRRLQAWERTSGTCVVCNQRIDGVRERWIVEHIRALELGGADELGNMGPAHELCGRAKTRDDHARTARAKRQKLRHLGAVVTTSPLPGSRSSAFKRKVNGTVVLRTDRRQSVSGSQIETRSPVIPQTFEAEGTDCQRNRSVPRPLLSEVENGSRTRAVESTLMITTEAAAPVHDHSMPAASGEILPALPRHLDFLLEERPLLPGETAEQYDTLLRTFIGQVKPVDVIEAIWVKDIVDLIWEAKRCRRWRGQILAQARLQAATALILPVLEARNHNAFKPDFEQRREAESLALGWLDGNANEALATGELLRARGLTPADVTAHAFQLKLPDIERIERMIASADHRRDTLLREIERKRASVSQLLRAASADVIDVEASGREPRRVTSPRNGHDV</sequence>
<feature type="domain" description="HNH nuclease" evidence="2">
    <location>
        <begin position="22"/>
        <end position="75"/>
    </location>
</feature>
<keyword evidence="1" id="KW-0175">Coiled coil</keyword>
<protein>
    <submittedName>
        <fullName evidence="3">HNH endonuclease</fullName>
    </submittedName>
</protein>
<dbReference type="OrthoDB" id="7993590at2"/>
<reference evidence="3 4" key="1">
    <citation type="submission" date="2019-09" db="EMBL/GenBank/DDBJ databases">
        <title>YIM 48816 draft genome.</title>
        <authorList>
            <person name="Jiang L."/>
        </authorList>
    </citation>
    <scope>NUCLEOTIDE SEQUENCE [LARGE SCALE GENOMIC DNA]</scope>
    <source>
        <strain evidence="3 4">YIM 48816</strain>
    </source>
</reference>
<dbReference type="Proteomes" id="UP000474159">
    <property type="component" value="Unassembled WGS sequence"/>
</dbReference>
<evidence type="ECO:0000259" key="2">
    <source>
        <dbReference type="SMART" id="SM00507"/>
    </source>
</evidence>
<keyword evidence="3" id="KW-0255">Endonuclease</keyword>
<keyword evidence="4" id="KW-1185">Reference proteome</keyword>
<dbReference type="SMART" id="SM00507">
    <property type="entry name" value="HNHc"/>
    <property type="match status" value="1"/>
</dbReference>
<evidence type="ECO:0000313" key="3">
    <source>
        <dbReference type="EMBL" id="KAB1072382.1"/>
    </source>
</evidence>
<dbReference type="EMBL" id="VZZK01000049">
    <property type="protein sequence ID" value="KAB1072382.1"/>
    <property type="molecule type" value="Genomic_DNA"/>
</dbReference>
<dbReference type="GO" id="GO:0004519">
    <property type="term" value="F:endonuclease activity"/>
    <property type="evidence" value="ECO:0007669"/>
    <property type="project" value="UniProtKB-KW"/>
</dbReference>
<evidence type="ECO:0000313" key="4">
    <source>
        <dbReference type="Proteomes" id="UP000474159"/>
    </source>
</evidence>
<dbReference type="RefSeq" id="WP_151004667.1">
    <property type="nucleotide sequence ID" value="NZ_VZZK01000049.1"/>
</dbReference>
<feature type="coiled-coil region" evidence="1">
    <location>
        <begin position="350"/>
        <end position="388"/>
    </location>
</feature>
<proteinExistence type="predicted"/>